<feature type="domain" description="Fatty acyl-CoA reductase C-terminal" evidence="5">
    <location>
        <begin position="246"/>
        <end position="336"/>
    </location>
</feature>
<dbReference type="InterPro" id="IPR026055">
    <property type="entry name" value="FAR"/>
</dbReference>
<evidence type="ECO:0000259" key="5">
    <source>
        <dbReference type="Pfam" id="PF03015"/>
    </source>
</evidence>
<feature type="transmembrane region" description="Helical" evidence="4">
    <location>
        <begin position="240"/>
        <end position="262"/>
    </location>
</feature>
<dbReference type="EC" id="1.2.1.84" evidence="4"/>
<dbReference type="AlphaFoldDB" id="A0A8S4FVJ3"/>
<dbReference type="InterPro" id="IPR013120">
    <property type="entry name" value="FAR_NAD-bd"/>
</dbReference>
<dbReference type="Proteomes" id="UP000653454">
    <property type="component" value="Unassembled WGS sequence"/>
</dbReference>
<dbReference type="PANTHER" id="PTHR11011">
    <property type="entry name" value="MALE STERILITY PROTEIN 2-RELATED"/>
    <property type="match status" value="1"/>
</dbReference>
<feature type="transmembrane region" description="Helical" evidence="4">
    <location>
        <begin position="352"/>
        <end position="376"/>
    </location>
</feature>
<evidence type="ECO:0000256" key="1">
    <source>
        <dbReference type="ARBA" id="ARBA00005928"/>
    </source>
</evidence>
<sequence>MALVHLSTAYCRCELPCLEERVYPALHPPAKIMDMVRWLDDQTLDYLEPKMYPVAPSSEKISKTKIMDMVRWLDDQTLDYLEPKIIGTEPNTYSYTKALTESLVAEFGSKIPIAIARPSIITAIWKEPIPGWVDNLNGPTGLLMGAGKGVIRSMHCEPSYQCDAMPVDVVANGCLLVAYATAMDRPKEVQVYNITLSGVIRQTWGEIIEKGREMVNKYPLTVALWYTGGSIKSYKWSHQLSVVFTHYLPAYLVDGLLLVMTLRRLVKVQDRISHGIKILQHYTQKEWHFTNDKFLALQNRISEFDRSIFYIDVKPVNMNAYMRNYVLGVRQYCCKEDPSTLSKARKIHKVRYLADVAVKVFFYAMLLWLLVTYSYIFTSALETLETGLTNLSPFRSVKAYDIEELAA</sequence>
<dbReference type="CDD" id="cd09071">
    <property type="entry name" value="FAR_C"/>
    <property type="match status" value="1"/>
</dbReference>
<dbReference type="GO" id="GO:0080019">
    <property type="term" value="F:alcohol-forming very long-chain fatty acyl-CoA reductase activity"/>
    <property type="evidence" value="ECO:0007669"/>
    <property type="project" value="InterPro"/>
</dbReference>
<keyword evidence="4" id="KW-0472">Membrane</keyword>
<organism evidence="7 8">
    <name type="scientific">Plutella xylostella</name>
    <name type="common">Diamondback moth</name>
    <name type="synonym">Plutella maculipennis</name>
    <dbReference type="NCBI Taxonomy" id="51655"/>
    <lineage>
        <taxon>Eukaryota</taxon>
        <taxon>Metazoa</taxon>
        <taxon>Ecdysozoa</taxon>
        <taxon>Arthropoda</taxon>
        <taxon>Hexapoda</taxon>
        <taxon>Insecta</taxon>
        <taxon>Pterygota</taxon>
        <taxon>Neoptera</taxon>
        <taxon>Endopterygota</taxon>
        <taxon>Lepidoptera</taxon>
        <taxon>Glossata</taxon>
        <taxon>Ditrysia</taxon>
        <taxon>Yponomeutoidea</taxon>
        <taxon>Plutellidae</taxon>
        <taxon>Plutella</taxon>
    </lineage>
</organism>
<feature type="domain" description="Thioester reductase (TE)" evidence="6">
    <location>
        <begin position="2"/>
        <end position="172"/>
    </location>
</feature>
<comment type="catalytic activity">
    <reaction evidence="4">
        <text>a long-chain fatty acyl-CoA + 2 NADPH + 2 H(+) = a long-chain primary fatty alcohol + 2 NADP(+) + CoA</text>
        <dbReference type="Rhea" id="RHEA:52716"/>
        <dbReference type="ChEBI" id="CHEBI:15378"/>
        <dbReference type="ChEBI" id="CHEBI:57287"/>
        <dbReference type="ChEBI" id="CHEBI:57783"/>
        <dbReference type="ChEBI" id="CHEBI:58349"/>
        <dbReference type="ChEBI" id="CHEBI:77396"/>
        <dbReference type="ChEBI" id="CHEBI:83139"/>
        <dbReference type="EC" id="1.2.1.84"/>
    </reaction>
</comment>
<dbReference type="Pfam" id="PF07993">
    <property type="entry name" value="NAD_binding_4"/>
    <property type="match status" value="1"/>
</dbReference>
<evidence type="ECO:0000313" key="7">
    <source>
        <dbReference type="EMBL" id="CAG9131814.1"/>
    </source>
</evidence>
<proteinExistence type="inferred from homology"/>
<evidence type="ECO:0000256" key="4">
    <source>
        <dbReference type="RuleBase" id="RU363097"/>
    </source>
</evidence>
<evidence type="ECO:0000313" key="8">
    <source>
        <dbReference type="Proteomes" id="UP000653454"/>
    </source>
</evidence>
<keyword evidence="4" id="KW-1133">Transmembrane helix</keyword>
<comment type="function">
    <text evidence="4">Catalyzes the reduction of fatty acyl-CoA to fatty alcohols.</text>
</comment>
<comment type="caution">
    <text evidence="7">The sequence shown here is derived from an EMBL/GenBank/DDBJ whole genome shotgun (WGS) entry which is preliminary data.</text>
</comment>
<keyword evidence="4" id="KW-0521">NADP</keyword>
<keyword evidence="4" id="KW-0812">Transmembrane</keyword>
<keyword evidence="4" id="KW-0560">Oxidoreductase</keyword>
<protein>
    <recommendedName>
        <fullName evidence="4">Fatty acyl-CoA reductase</fullName>
        <ecNumber evidence="4">1.2.1.84</ecNumber>
    </recommendedName>
</protein>
<dbReference type="InterPro" id="IPR036291">
    <property type="entry name" value="NAD(P)-bd_dom_sf"/>
</dbReference>
<dbReference type="Pfam" id="PF03015">
    <property type="entry name" value="Sterile"/>
    <property type="match status" value="1"/>
</dbReference>
<name>A0A8S4FVJ3_PLUXY</name>
<keyword evidence="8" id="KW-1185">Reference proteome</keyword>
<keyword evidence="2 4" id="KW-0444">Lipid biosynthesis</keyword>
<dbReference type="PANTHER" id="PTHR11011:SF118">
    <property type="entry name" value="FATTY ACYL-COA REDUCTASE"/>
    <property type="match status" value="1"/>
</dbReference>
<dbReference type="Gene3D" id="3.40.50.720">
    <property type="entry name" value="NAD(P)-binding Rossmann-like Domain"/>
    <property type="match status" value="1"/>
</dbReference>
<dbReference type="GO" id="GO:0102965">
    <property type="term" value="F:alcohol-forming long-chain fatty acyl-CoA reductase activity"/>
    <property type="evidence" value="ECO:0007669"/>
    <property type="project" value="UniProtKB-EC"/>
</dbReference>
<evidence type="ECO:0000259" key="6">
    <source>
        <dbReference type="Pfam" id="PF07993"/>
    </source>
</evidence>
<evidence type="ECO:0000256" key="3">
    <source>
        <dbReference type="ARBA" id="ARBA00023098"/>
    </source>
</evidence>
<accession>A0A8S4FVJ3</accession>
<gene>
    <name evidence="7" type="ORF">PLXY2_LOCUS10416</name>
</gene>
<dbReference type="InterPro" id="IPR033640">
    <property type="entry name" value="FAR_C"/>
</dbReference>
<comment type="similarity">
    <text evidence="1 4">Belongs to the fatty acyl-CoA reductase family.</text>
</comment>
<dbReference type="GO" id="GO:0035336">
    <property type="term" value="P:long-chain fatty-acyl-CoA metabolic process"/>
    <property type="evidence" value="ECO:0007669"/>
    <property type="project" value="TreeGrafter"/>
</dbReference>
<dbReference type="GO" id="GO:0005777">
    <property type="term" value="C:peroxisome"/>
    <property type="evidence" value="ECO:0007669"/>
    <property type="project" value="TreeGrafter"/>
</dbReference>
<dbReference type="EMBL" id="CAJHNJ030000046">
    <property type="protein sequence ID" value="CAG9131814.1"/>
    <property type="molecule type" value="Genomic_DNA"/>
</dbReference>
<evidence type="ECO:0000256" key="2">
    <source>
        <dbReference type="ARBA" id="ARBA00022516"/>
    </source>
</evidence>
<dbReference type="SUPFAM" id="SSF51735">
    <property type="entry name" value="NAD(P)-binding Rossmann-fold domains"/>
    <property type="match status" value="1"/>
</dbReference>
<reference evidence="7" key="1">
    <citation type="submission" date="2020-11" db="EMBL/GenBank/DDBJ databases">
        <authorList>
            <person name="Whiteford S."/>
        </authorList>
    </citation>
    <scope>NUCLEOTIDE SEQUENCE</scope>
</reference>
<keyword evidence="3 4" id="KW-0443">Lipid metabolism</keyword>